<evidence type="ECO:0000313" key="3">
    <source>
        <dbReference type="Proteomes" id="UP000232196"/>
    </source>
</evidence>
<dbReference type="PROSITE" id="PS51318">
    <property type="entry name" value="TAT"/>
    <property type="match status" value="1"/>
</dbReference>
<proteinExistence type="predicted"/>
<dbReference type="InterPro" id="IPR006311">
    <property type="entry name" value="TAT_signal"/>
</dbReference>
<protein>
    <recommendedName>
        <fullName evidence="4">Gluconate 2-dehydrogenase subunit 3 family protein</fullName>
    </recommendedName>
</protein>
<dbReference type="EMBL" id="NPDN01000001">
    <property type="protein sequence ID" value="PJZ27281.1"/>
    <property type="molecule type" value="Genomic_DNA"/>
</dbReference>
<evidence type="ECO:0008006" key="4">
    <source>
        <dbReference type="Google" id="ProtNLM"/>
    </source>
</evidence>
<keyword evidence="1" id="KW-0472">Membrane</keyword>
<comment type="caution">
    <text evidence="2">The sequence shown here is derived from an EMBL/GenBank/DDBJ whole genome shotgun (WGS) entry which is preliminary data.</text>
</comment>
<keyword evidence="1" id="KW-1133">Transmembrane helix</keyword>
<accession>A0A2M9XHW8</accession>
<dbReference type="OrthoDB" id="6087745at2"/>
<dbReference type="Proteomes" id="UP000232196">
    <property type="component" value="Unassembled WGS sequence"/>
</dbReference>
<name>A0A2M9XHW8_9LEPT</name>
<sequence length="193" mass="22111">MANSAPRFSRRTFLRLGLAGSGALVLGGSICILNRSSRQLPKVLFFSESELETIAALSEAILPEAPNVPTYKEAKVLERLDEEFYFVDPFLSDDFKTLIMVLEYLPFFHWKFSRFSKLSLESRRKFLSELNHSDSDTVRAVWANLRMPIFLMYYGHESTFKTISYDGPFLNPPEKLSESRIYYRKLVGGSDVG</sequence>
<organism evidence="2 3">
    <name type="scientific">Leptospira hartskeerlii</name>
    <dbReference type="NCBI Taxonomy" id="2023177"/>
    <lineage>
        <taxon>Bacteria</taxon>
        <taxon>Pseudomonadati</taxon>
        <taxon>Spirochaetota</taxon>
        <taxon>Spirochaetia</taxon>
        <taxon>Leptospirales</taxon>
        <taxon>Leptospiraceae</taxon>
        <taxon>Leptospira</taxon>
    </lineage>
</organism>
<reference evidence="2 3" key="1">
    <citation type="submission" date="2017-07" db="EMBL/GenBank/DDBJ databases">
        <title>Leptospira spp. isolated from tropical soils.</title>
        <authorList>
            <person name="Thibeaux R."/>
            <person name="Iraola G."/>
            <person name="Ferres I."/>
            <person name="Bierque E."/>
            <person name="Girault D."/>
            <person name="Soupe-Gilbert M.-E."/>
            <person name="Picardeau M."/>
            <person name="Goarant C."/>
        </authorList>
    </citation>
    <scope>NUCLEOTIDE SEQUENCE [LARGE SCALE GENOMIC DNA]</scope>
    <source>
        <strain evidence="2 3">MCA1-C-A1</strain>
    </source>
</reference>
<evidence type="ECO:0000313" key="2">
    <source>
        <dbReference type="EMBL" id="PJZ27281.1"/>
    </source>
</evidence>
<keyword evidence="1" id="KW-0812">Transmembrane</keyword>
<evidence type="ECO:0000256" key="1">
    <source>
        <dbReference type="SAM" id="Phobius"/>
    </source>
</evidence>
<dbReference type="RefSeq" id="WP_100705028.1">
    <property type="nucleotide sequence ID" value="NZ_NPDL01000004.1"/>
</dbReference>
<keyword evidence="3" id="KW-1185">Reference proteome</keyword>
<gene>
    <name evidence="2" type="ORF">CH357_01650</name>
</gene>
<feature type="transmembrane region" description="Helical" evidence="1">
    <location>
        <begin position="12"/>
        <end position="33"/>
    </location>
</feature>
<dbReference type="AlphaFoldDB" id="A0A2M9XHW8"/>